<dbReference type="GeneID" id="36570646"/>
<dbReference type="Pfam" id="PF13391">
    <property type="entry name" value="HNH_2"/>
    <property type="match status" value="1"/>
</dbReference>
<feature type="domain" description="HNH nuclease" evidence="2">
    <location>
        <begin position="147"/>
        <end position="210"/>
    </location>
</feature>
<dbReference type="EMBL" id="KZ679010">
    <property type="protein sequence ID" value="PSS20163.1"/>
    <property type="molecule type" value="Genomic_DNA"/>
</dbReference>
<name>A0A2T3B3F5_AMORE</name>
<dbReference type="OrthoDB" id="2142759at2759"/>
<evidence type="ECO:0000256" key="1">
    <source>
        <dbReference type="SAM" id="MobiDB-lite"/>
    </source>
</evidence>
<keyword evidence="4" id="KW-1185">Reference proteome</keyword>
<dbReference type="InterPro" id="IPR003615">
    <property type="entry name" value="HNH_nuc"/>
</dbReference>
<dbReference type="AlphaFoldDB" id="A0A2T3B3F5"/>
<dbReference type="Proteomes" id="UP000241818">
    <property type="component" value="Unassembled WGS sequence"/>
</dbReference>
<feature type="compositionally biased region" description="Basic and acidic residues" evidence="1">
    <location>
        <begin position="351"/>
        <end position="375"/>
    </location>
</feature>
<gene>
    <name evidence="3" type="ORF">M430DRAFT_138380</name>
</gene>
<protein>
    <recommendedName>
        <fullName evidence="2">HNH nuclease domain-containing protein</fullName>
    </recommendedName>
</protein>
<sequence>MAAAPLLQPRPPRPSLELALREDICFHHPGYDSSNILFTLPRVDGVSGAGPAPTYGVHHRTALVACQIVAGNAFTNTYLALDRAGRQRVEVPMDGVLTDSHYYFIVDGSNSYPIVPSFQDWEFPHDYIPDFWPSPAPPSGAFDPVTCGITSVTFAIDEAHLVPQSESVWYGVNNMQRYGTGFPNIDNQANILPLRKDIHHCFDRRWFVIVPKIYRTETETRTAPSSQYVTHIISREAKELWPVYHNVIVETQPDHSRAYLFAHFAWAILSGVKFFVIQGDPRLVIRLHKDENGKIEYKAENCTGKVLQSQYGGGGSLVASPSKRKSGQRSVADNEGYSSELSEDSDDGAGDPDRVWDMGDRWGGAERRREQRSTDETAPDLEPDVQMKLEEALHRVMSEQQTAASREGS</sequence>
<accession>A0A2T3B3F5</accession>
<reference evidence="3 4" key="1">
    <citation type="journal article" date="2018" name="New Phytol.">
        <title>Comparative genomics and transcriptomics depict ericoid mycorrhizal fungi as versatile saprotrophs and plant mutualists.</title>
        <authorList>
            <person name="Martino E."/>
            <person name="Morin E."/>
            <person name="Grelet G.A."/>
            <person name="Kuo A."/>
            <person name="Kohler A."/>
            <person name="Daghino S."/>
            <person name="Barry K.W."/>
            <person name="Cichocki N."/>
            <person name="Clum A."/>
            <person name="Dockter R.B."/>
            <person name="Hainaut M."/>
            <person name="Kuo R.C."/>
            <person name="LaButti K."/>
            <person name="Lindahl B.D."/>
            <person name="Lindquist E.A."/>
            <person name="Lipzen A."/>
            <person name="Khouja H.R."/>
            <person name="Magnuson J."/>
            <person name="Murat C."/>
            <person name="Ohm R.A."/>
            <person name="Singer S.W."/>
            <person name="Spatafora J.W."/>
            <person name="Wang M."/>
            <person name="Veneault-Fourrey C."/>
            <person name="Henrissat B."/>
            <person name="Grigoriev I.V."/>
            <person name="Martin F.M."/>
            <person name="Perotto S."/>
        </authorList>
    </citation>
    <scope>NUCLEOTIDE SEQUENCE [LARGE SCALE GENOMIC DNA]</scope>
    <source>
        <strain evidence="3 4">ATCC 22711</strain>
    </source>
</reference>
<proteinExistence type="predicted"/>
<feature type="compositionally biased region" description="Polar residues" evidence="1">
    <location>
        <begin position="328"/>
        <end position="340"/>
    </location>
</feature>
<organism evidence="3 4">
    <name type="scientific">Amorphotheca resinae ATCC 22711</name>
    <dbReference type="NCBI Taxonomy" id="857342"/>
    <lineage>
        <taxon>Eukaryota</taxon>
        <taxon>Fungi</taxon>
        <taxon>Dikarya</taxon>
        <taxon>Ascomycota</taxon>
        <taxon>Pezizomycotina</taxon>
        <taxon>Leotiomycetes</taxon>
        <taxon>Helotiales</taxon>
        <taxon>Amorphothecaceae</taxon>
        <taxon>Amorphotheca</taxon>
    </lineage>
</organism>
<evidence type="ECO:0000259" key="2">
    <source>
        <dbReference type="Pfam" id="PF13391"/>
    </source>
</evidence>
<feature type="compositionally biased region" description="Acidic residues" evidence="1">
    <location>
        <begin position="341"/>
        <end position="350"/>
    </location>
</feature>
<feature type="region of interest" description="Disordered" evidence="1">
    <location>
        <begin position="311"/>
        <end position="385"/>
    </location>
</feature>
<dbReference type="InParanoid" id="A0A2T3B3F5"/>
<evidence type="ECO:0000313" key="3">
    <source>
        <dbReference type="EMBL" id="PSS20163.1"/>
    </source>
</evidence>
<dbReference type="RefSeq" id="XP_024721433.1">
    <property type="nucleotide sequence ID" value="XM_024862565.1"/>
</dbReference>
<evidence type="ECO:0000313" key="4">
    <source>
        <dbReference type="Proteomes" id="UP000241818"/>
    </source>
</evidence>